<sequence length="269" mass="31006">MLKDKQRADPTIKEVIGQVEFGETPPPTARKELPDLPLLLREFNKLELHDEVLYRKRQDGDEIIYQLVLPEELRASVLHSLHNDMGHMGIDRTLDLVRNRFYWPRMSADIERKVRTCECCTHRKTVLERAAALVNIKTSRPLELVCMDFLSLEPDSSNTKDILVMTDHFTKYSVAIPTPNQKAKTVRLHRDQGPDFESRLIKELCEVSGIQKVRTTPYHPRGNPVERFNRTLLSIGQKVVLTTKTSGLNHSKHLKFPRTCECLCTDRLG</sequence>
<evidence type="ECO:0000256" key="1">
    <source>
        <dbReference type="ARBA" id="ARBA00039658"/>
    </source>
</evidence>
<dbReference type="Pfam" id="PF17921">
    <property type="entry name" value="Integrase_H2C2"/>
    <property type="match status" value="1"/>
</dbReference>
<dbReference type="AlphaFoldDB" id="A0AAY4BA93"/>
<dbReference type="InterPro" id="IPR012337">
    <property type="entry name" value="RNaseH-like_sf"/>
</dbReference>
<dbReference type="Gene3D" id="1.10.340.70">
    <property type="match status" value="1"/>
</dbReference>
<dbReference type="FunFam" id="1.10.340.70:FF:000001">
    <property type="entry name" value="Retrovirus-related Pol polyprotein from transposon gypsy-like Protein"/>
    <property type="match status" value="1"/>
</dbReference>
<organism evidence="3 4">
    <name type="scientific">Denticeps clupeoides</name>
    <name type="common">denticle herring</name>
    <dbReference type="NCBI Taxonomy" id="299321"/>
    <lineage>
        <taxon>Eukaryota</taxon>
        <taxon>Metazoa</taxon>
        <taxon>Chordata</taxon>
        <taxon>Craniata</taxon>
        <taxon>Vertebrata</taxon>
        <taxon>Euteleostomi</taxon>
        <taxon>Actinopterygii</taxon>
        <taxon>Neopterygii</taxon>
        <taxon>Teleostei</taxon>
        <taxon>Clupei</taxon>
        <taxon>Clupeiformes</taxon>
        <taxon>Denticipitoidei</taxon>
        <taxon>Denticipitidae</taxon>
        <taxon>Denticeps</taxon>
    </lineage>
</organism>
<dbReference type="SUPFAM" id="SSF53098">
    <property type="entry name" value="Ribonuclease H-like"/>
    <property type="match status" value="1"/>
</dbReference>
<dbReference type="GO" id="GO:0003676">
    <property type="term" value="F:nucleic acid binding"/>
    <property type="evidence" value="ECO:0007669"/>
    <property type="project" value="InterPro"/>
</dbReference>
<dbReference type="InterPro" id="IPR050951">
    <property type="entry name" value="Retrovirus_Pol_polyprotein"/>
</dbReference>
<evidence type="ECO:0000313" key="3">
    <source>
        <dbReference type="Ensembl" id="ENSDCDP00010017755.1"/>
    </source>
</evidence>
<dbReference type="PANTHER" id="PTHR37984:SF15">
    <property type="entry name" value="INTEGRASE CATALYTIC DOMAIN-CONTAINING PROTEIN"/>
    <property type="match status" value="1"/>
</dbReference>
<proteinExistence type="predicted"/>
<reference evidence="3" key="2">
    <citation type="submission" date="2025-08" db="UniProtKB">
        <authorList>
            <consortium name="Ensembl"/>
        </authorList>
    </citation>
    <scope>IDENTIFICATION</scope>
</reference>
<evidence type="ECO:0000259" key="2">
    <source>
        <dbReference type="Pfam" id="PF17921"/>
    </source>
</evidence>
<accession>A0AAY4BA93</accession>
<dbReference type="PANTHER" id="PTHR37984">
    <property type="entry name" value="PROTEIN CBG26694"/>
    <property type="match status" value="1"/>
</dbReference>
<dbReference type="Gene3D" id="3.30.420.10">
    <property type="entry name" value="Ribonuclease H-like superfamily/Ribonuclease H"/>
    <property type="match status" value="1"/>
</dbReference>
<reference evidence="3 4" key="1">
    <citation type="submission" date="2020-06" db="EMBL/GenBank/DDBJ databases">
        <authorList>
            <consortium name="Wellcome Sanger Institute Data Sharing"/>
        </authorList>
    </citation>
    <scope>NUCLEOTIDE SEQUENCE [LARGE SCALE GENOMIC DNA]</scope>
</reference>
<feature type="domain" description="Integrase zinc-binding" evidence="2">
    <location>
        <begin position="70"/>
        <end position="125"/>
    </location>
</feature>
<name>A0AAY4BA93_9TELE</name>
<protein>
    <recommendedName>
        <fullName evidence="1">Gypsy retrotransposon integrase-like protein 1</fullName>
    </recommendedName>
</protein>
<reference evidence="3" key="3">
    <citation type="submission" date="2025-09" db="UniProtKB">
        <authorList>
            <consortium name="Ensembl"/>
        </authorList>
    </citation>
    <scope>IDENTIFICATION</scope>
</reference>
<gene>
    <name evidence="3" type="primary">CHST11</name>
</gene>
<evidence type="ECO:0000313" key="4">
    <source>
        <dbReference type="Proteomes" id="UP000694580"/>
    </source>
</evidence>
<dbReference type="GeneTree" id="ENSGT00940000169353"/>
<keyword evidence="4" id="KW-1185">Reference proteome</keyword>
<dbReference type="Proteomes" id="UP000694580">
    <property type="component" value="Chromosome 5"/>
</dbReference>
<dbReference type="Ensembl" id="ENSDCDT00010018815.1">
    <property type="protein sequence ID" value="ENSDCDP00010017755.1"/>
    <property type="gene ID" value="ENSDCDG00010008106.1"/>
</dbReference>
<dbReference type="InterPro" id="IPR036397">
    <property type="entry name" value="RNaseH_sf"/>
</dbReference>
<dbReference type="InterPro" id="IPR041588">
    <property type="entry name" value="Integrase_H2C2"/>
</dbReference>